<dbReference type="Proteomes" id="UP000076447">
    <property type="component" value="Unassembled WGS sequence"/>
</dbReference>
<keyword evidence="1" id="KW-0812">Transmembrane</keyword>
<keyword evidence="1" id="KW-1133">Transmembrane helix</keyword>
<reference evidence="2 3" key="1">
    <citation type="submission" date="2016-01" db="EMBL/GenBank/DDBJ databases">
        <title>Genome sequence of Oerskovia enterophila VJag, an agar and cellulose degrading bacterium.</title>
        <authorList>
            <person name="Poehlein A."/>
            <person name="Jag V."/>
            <person name="Bengelsdorf F."/>
            <person name="Duerre P."/>
            <person name="Daniel R."/>
        </authorList>
    </citation>
    <scope>NUCLEOTIDE SEQUENCE [LARGE SCALE GENOMIC DNA]</scope>
    <source>
        <strain evidence="2 3">VJag</strain>
    </source>
</reference>
<proteinExistence type="predicted"/>
<feature type="transmembrane region" description="Helical" evidence="1">
    <location>
        <begin position="51"/>
        <end position="70"/>
    </location>
</feature>
<evidence type="ECO:0008006" key="4">
    <source>
        <dbReference type="Google" id="ProtNLM"/>
    </source>
</evidence>
<dbReference type="EMBL" id="LRIE01000070">
    <property type="protein sequence ID" value="KZM35428.1"/>
    <property type="molecule type" value="Genomic_DNA"/>
</dbReference>
<evidence type="ECO:0000313" key="2">
    <source>
        <dbReference type="EMBL" id="KZM35428.1"/>
    </source>
</evidence>
<feature type="transmembrane region" description="Helical" evidence="1">
    <location>
        <begin position="99"/>
        <end position="118"/>
    </location>
</feature>
<dbReference type="OrthoDB" id="3574110at2"/>
<dbReference type="STRING" id="43678.OJAG_18580"/>
<organism evidence="2 3">
    <name type="scientific">Oerskovia enterophila</name>
    <dbReference type="NCBI Taxonomy" id="43678"/>
    <lineage>
        <taxon>Bacteria</taxon>
        <taxon>Bacillati</taxon>
        <taxon>Actinomycetota</taxon>
        <taxon>Actinomycetes</taxon>
        <taxon>Micrococcales</taxon>
        <taxon>Cellulomonadaceae</taxon>
        <taxon>Oerskovia</taxon>
    </lineage>
</organism>
<feature type="transmembrane region" description="Helical" evidence="1">
    <location>
        <begin position="163"/>
        <end position="179"/>
    </location>
</feature>
<dbReference type="AlphaFoldDB" id="A0A161YH75"/>
<accession>A0A161YH75</accession>
<sequence>MDPVVAGLVIVAVGLLLCFFGVGSVHLAVIASGFGLGWMLGDLFGANQSTALLLGVLGGLVAWIAVAFVFKLASFFIGIVTGAVIGAKLYGTVSGDSGNWVLAAIIVIAVAAACGFLADKYRRRALLWLTTIGGAGIVLGGLGRVAPDTLGFLRDPSAGWEQVVSFLAWAALALAGWLVQRKLFAKRLGITRGEAEATKS</sequence>
<feature type="transmembrane region" description="Helical" evidence="1">
    <location>
        <begin position="75"/>
        <end position="93"/>
    </location>
</feature>
<dbReference type="RefSeq" id="WP_068708304.1">
    <property type="nucleotide sequence ID" value="NZ_LRIE01000070.1"/>
</dbReference>
<name>A0A161YH75_9CELL</name>
<evidence type="ECO:0000313" key="3">
    <source>
        <dbReference type="Proteomes" id="UP000076447"/>
    </source>
</evidence>
<keyword evidence="1" id="KW-0472">Membrane</keyword>
<evidence type="ECO:0000256" key="1">
    <source>
        <dbReference type="SAM" id="Phobius"/>
    </source>
</evidence>
<protein>
    <recommendedName>
        <fullName evidence="4">DUF4203 domain-containing protein</fullName>
    </recommendedName>
</protein>
<comment type="caution">
    <text evidence="2">The sequence shown here is derived from an EMBL/GenBank/DDBJ whole genome shotgun (WGS) entry which is preliminary data.</text>
</comment>
<dbReference type="PATRIC" id="fig|43678.3.peg.1938"/>
<feature type="transmembrane region" description="Helical" evidence="1">
    <location>
        <begin position="125"/>
        <end position="143"/>
    </location>
</feature>
<gene>
    <name evidence="2" type="ORF">OJAG_18580</name>
</gene>